<proteinExistence type="predicted"/>
<feature type="compositionally biased region" description="Basic and acidic residues" evidence="1">
    <location>
        <begin position="36"/>
        <end position="56"/>
    </location>
</feature>
<name>M5U9T0_9BACT</name>
<evidence type="ECO:0000256" key="1">
    <source>
        <dbReference type="SAM" id="MobiDB-lite"/>
    </source>
</evidence>
<organism evidence="2 3">
    <name type="scientific">Rhodopirellula sallentina SM41</name>
    <dbReference type="NCBI Taxonomy" id="1263870"/>
    <lineage>
        <taxon>Bacteria</taxon>
        <taxon>Pseudomonadati</taxon>
        <taxon>Planctomycetota</taxon>
        <taxon>Planctomycetia</taxon>
        <taxon>Pirellulales</taxon>
        <taxon>Pirellulaceae</taxon>
        <taxon>Rhodopirellula</taxon>
    </lineage>
</organism>
<dbReference type="Proteomes" id="UP000011885">
    <property type="component" value="Unassembled WGS sequence"/>
</dbReference>
<keyword evidence="3" id="KW-1185">Reference proteome</keyword>
<accession>M5U9T0</accession>
<comment type="caution">
    <text evidence="2">The sequence shown here is derived from an EMBL/GenBank/DDBJ whole genome shotgun (WGS) entry which is preliminary data.</text>
</comment>
<dbReference type="EMBL" id="ANOH01000407">
    <property type="protein sequence ID" value="EMI52748.1"/>
    <property type="molecule type" value="Genomic_DNA"/>
</dbReference>
<evidence type="ECO:0000313" key="2">
    <source>
        <dbReference type="EMBL" id="EMI52748.1"/>
    </source>
</evidence>
<feature type="region of interest" description="Disordered" evidence="1">
    <location>
        <begin position="34"/>
        <end position="56"/>
    </location>
</feature>
<sequence length="56" mass="6011">MRQSQVASVVGASGIATKNAFWAGFTPIATGQNDCTGREVDTGDLTPRDREKFHDV</sequence>
<gene>
    <name evidence="2" type="ORF">RSSM_05839</name>
</gene>
<dbReference type="AlphaFoldDB" id="M5U9T0"/>
<evidence type="ECO:0000313" key="3">
    <source>
        <dbReference type="Proteomes" id="UP000011885"/>
    </source>
</evidence>
<reference evidence="2 3" key="1">
    <citation type="journal article" date="2013" name="Mar. Genomics">
        <title>Expression of sulfatases in Rhodopirellula baltica and the diversity of sulfatases in the genus Rhodopirellula.</title>
        <authorList>
            <person name="Wegner C.E."/>
            <person name="Richter-Heitmann T."/>
            <person name="Klindworth A."/>
            <person name="Klockow C."/>
            <person name="Richter M."/>
            <person name="Achstetter T."/>
            <person name="Glockner F.O."/>
            <person name="Harder J."/>
        </authorList>
    </citation>
    <scope>NUCLEOTIDE SEQUENCE [LARGE SCALE GENOMIC DNA]</scope>
    <source>
        <strain evidence="2 3">SM41</strain>
    </source>
</reference>
<protein>
    <submittedName>
        <fullName evidence="2">Uncharacterized protein</fullName>
    </submittedName>
</protein>